<dbReference type="GO" id="GO:0071897">
    <property type="term" value="P:DNA biosynthetic process"/>
    <property type="evidence" value="ECO:0007669"/>
    <property type="project" value="UniProtKB-ARBA"/>
</dbReference>
<dbReference type="PANTHER" id="PTHR24559">
    <property type="entry name" value="TRANSPOSON TY3-I GAG-POL POLYPROTEIN"/>
    <property type="match status" value="1"/>
</dbReference>
<dbReference type="Proteomes" id="UP000479000">
    <property type="component" value="Unassembled WGS sequence"/>
</dbReference>
<name>A0A6H5FY10_9HEMI</name>
<evidence type="ECO:0008006" key="4">
    <source>
        <dbReference type="Google" id="ProtNLM"/>
    </source>
</evidence>
<keyword evidence="3" id="KW-1185">Reference proteome</keyword>
<dbReference type="AlphaFoldDB" id="A0A6H5FY10"/>
<evidence type="ECO:0000313" key="2">
    <source>
        <dbReference type="EMBL" id="CAA9994456.1"/>
    </source>
</evidence>
<evidence type="ECO:0000313" key="3">
    <source>
        <dbReference type="Proteomes" id="UP000479000"/>
    </source>
</evidence>
<proteinExistence type="predicted"/>
<sequence>MEVSCVIYAPLMGGSDDSEPFNTVRESKPRGCPGVPPPPGRTNKKKRFSSCFPPCRFSHLREDYDRPLRRQAEQQCISDRKLPPSKYCERRVCDQNVAKLVRSSYTSVCTYAMPKKNGKTRMCVDYREFNLNTVSEHHPLPLIQDQINRLAGVRYFVALDMASVFIQILFSGWVDPQHTVFTVFTASAVVSNLEYVVRLVTQFTFPKNTFLTSESLD</sequence>
<reference evidence="2 3" key="1">
    <citation type="submission" date="2020-02" db="EMBL/GenBank/DDBJ databases">
        <authorList>
            <person name="Ferguson B K."/>
        </authorList>
    </citation>
    <scope>NUCLEOTIDE SEQUENCE [LARGE SCALE GENOMIC DNA]</scope>
</reference>
<dbReference type="InterPro" id="IPR043502">
    <property type="entry name" value="DNA/RNA_pol_sf"/>
</dbReference>
<dbReference type="InterPro" id="IPR053134">
    <property type="entry name" value="RNA-dir_DNA_polymerase"/>
</dbReference>
<evidence type="ECO:0000256" key="1">
    <source>
        <dbReference type="SAM" id="MobiDB-lite"/>
    </source>
</evidence>
<dbReference type="SUPFAM" id="SSF56672">
    <property type="entry name" value="DNA/RNA polymerases"/>
    <property type="match status" value="1"/>
</dbReference>
<organism evidence="2 3">
    <name type="scientific">Nesidiocoris tenuis</name>
    <dbReference type="NCBI Taxonomy" id="355587"/>
    <lineage>
        <taxon>Eukaryota</taxon>
        <taxon>Metazoa</taxon>
        <taxon>Ecdysozoa</taxon>
        <taxon>Arthropoda</taxon>
        <taxon>Hexapoda</taxon>
        <taxon>Insecta</taxon>
        <taxon>Pterygota</taxon>
        <taxon>Neoptera</taxon>
        <taxon>Paraneoptera</taxon>
        <taxon>Hemiptera</taxon>
        <taxon>Heteroptera</taxon>
        <taxon>Panheteroptera</taxon>
        <taxon>Cimicomorpha</taxon>
        <taxon>Miridae</taxon>
        <taxon>Dicyphina</taxon>
        <taxon>Nesidiocoris</taxon>
    </lineage>
</organism>
<dbReference type="EMBL" id="CADCXU010001989">
    <property type="protein sequence ID" value="CAA9994456.1"/>
    <property type="molecule type" value="Genomic_DNA"/>
</dbReference>
<dbReference type="PANTHER" id="PTHR24559:SF444">
    <property type="entry name" value="REVERSE TRANSCRIPTASE DOMAIN-CONTAINING PROTEIN"/>
    <property type="match status" value="1"/>
</dbReference>
<dbReference type="Gene3D" id="3.10.10.10">
    <property type="entry name" value="HIV Type 1 Reverse Transcriptase, subunit A, domain 1"/>
    <property type="match status" value="1"/>
</dbReference>
<protein>
    <recommendedName>
        <fullName evidence="4">Reverse transcriptase domain-containing protein</fullName>
    </recommendedName>
</protein>
<dbReference type="Gene3D" id="3.30.70.270">
    <property type="match status" value="1"/>
</dbReference>
<gene>
    <name evidence="2" type="ORF">NTEN_LOCUS1272</name>
</gene>
<dbReference type="InterPro" id="IPR043128">
    <property type="entry name" value="Rev_trsase/Diguanyl_cyclase"/>
</dbReference>
<accession>A0A6H5FY10</accession>
<feature type="region of interest" description="Disordered" evidence="1">
    <location>
        <begin position="14"/>
        <end position="45"/>
    </location>
</feature>
<dbReference type="OrthoDB" id="115435at2759"/>